<organism evidence="2 3">
    <name type="scientific">Magallana gigas</name>
    <name type="common">Pacific oyster</name>
    <name type="synonym">Crassostrea gigas</name>
    <dbReference type="NCBI Taxonomy" id="29159"/>
    <lineage>
        <taxon>Eukaryota</taxon>
        <taxon>Metazoa</taxon>
        <taxon>Spiralia</taxon>
        <taxon>Lophotrochozoa</taxon>
        <taxon>Mollusca</taxon>
        <taxon>Bivalvia</taxon>
        <taxon>Autobranchia</taxon>
        <taxon>Pteriomorphia</taxon>
        <taxon>Ostreida</taxon>
        <taxon>Ostreoidea</taxon>
        <taxon>Ostreidae</taxon>
        <taxon>Magallana</taxon>
    </lineage>
</organism>
<reference evidence="2" key="1">
    <citation type="submission" date="2022-08" db="UniProtKB">
        <authorList>
            <consortium name="EnsemblMetazoa"/>
        </authorList>
    </citation>
    <scope>IDENTIFICATION</scope>
    <source>
        <strain evidence="2">05x7-T-G4-1.051#20</strain>
    </source>
</reference>
<evidence type="ECO:0000256" key="1">
    <source>
        <dbReference type="SAM" id="MobiDB-lite"/>
    </source>
</evidence>
<protein>
    <submittedName>
        <fullName evidence="2">Uncharacterized protein</fullName>
    </submittedName>
</protein>
<accession>A0A8W8MHJ6</accession>
<keyword evidence="3" id="KW-1185">Reference proteome</keyword>
<dbReference type="AlphaFoldDB" id="A0A8W8MHJ6"/>
<proteinExistence type="predicted"/>
<name>A0A8W8MHJ6_MAGGI</name>
<dbReference type="EnsemblMetazoa" id="G32824.1">
    <property type="protein sequence ID" value="G32824.1:cds"/>
    <property type="gene ID" value="G32824"/>
</dbReference>
<dbReference type="Proteomes" id="UP000005408">
    <property type="component" value="Unassembled WGS sequence"/>
</dbReference>
<evidence type="ECO:0000313" key="2">
    <source>
        <dbReference type="EnsemblMetazoa" id="G32824.1:cds"/>
    </source>
</evidence>
<sequence>MELVTLKGLTRDPSTFNHFNVLFRLFSNGRNYHLHARSVSNRRYKYLDGRLLNRNKDRRECHCDGLQERELQIRNTMAQNPKQSQNLRSTKCRQLHLGKGGTQ</sequence>
<evidence type="ECO:0000313" key="3">
    <source>
        <dbReference type="Proteomes" id="UP000005408"/>
    </source>
</evidence>
<feature type="region of interest" description="Disordered" evidence="1">
    <location>
        <begin position="78"/>
        <end position="103"/>
    </location>
</feature>
<feature type="compositionally biased region" description="Polar residues" evidence="1">
    <location>
        <begin position="78"/>
        <end position="89"/>
    </location>
</feature>